<dbReference type="InterPro" id="IPR001647">
    <property type="entry name" value="HTH_TetR"/>
</dbReference>
<keyword evidence="3" id="KW-0804">Transcription</keyword>
<keyword evidence="2 4" id="KW-0238">DNA-binding</keyword>
<dbReference type="InterPro" id="IPR050109">
    <property type="entry name" value="HTH-type_TetR-like_transc_reg"/>
</dbReference>
<evidence type="ECO:0000256" key="1">
    <source>
        <dbReference type="ARBA" id="ARBA00023015"/>
    </source>
</evidence>
<protein>
    <submittedName>
        <fullName evidence="7">TetR family transcriptional regulator</fullName>
    </submittedName>
</protein>
<dbReference type="PRINTS" id="PR00455">
    <property type="entry name" value="HTHTETR"/>
</dbReference>
<sequence length="231" mass="25260">MTTTGTGRPAAEGLRERKKRAMRRQLSDTAARMFLERGFDAVRVADVGEACGVSEKTVFNYFPSKEALLLDRLEATADALRTQLPNPALTPVSAMLTILDHELDGLATALAADADADRALERYRKFGDLIRNTPALRAYQSAIADRFVDIAAEALATRTGLRPDDPEPQIAAATLLGMWRVQFRALRTHVHPGRPLPDAIDAVSREVRRAARLAEAGLATFPTHANHADHD</sequence>
<dbReference type="PANTHER" id="PTHR30055">
    <property type="entry name" value="HTH-TYPE TRANSCRIPTIONAL REGULATOR RUTR"/>
    <property type="match status" value="1"/>
</dbReference>
<dbReference type="RefSeq" id="WP_285457674.1">
    <property type="nucleotide sequence ID" value="NZ_CP127173.1"/>
</dbReference>
<feature type="DNA-binding region" description="H-T-H motif" evidence="4">
    <location>
        <begin position="43"/>
        <end position="62"/>
    </location>
</feature>
<dbReference type="PANTHER" id="PTHR30055:SF234">
    <property type="entry name" value="HTH-TYPE TRANSCRIPTIONAL REGULATOR BETI"/>
    <property type="match status" value="1"/>
</dbReference>
<evidence type="ECO:0000256" key="3">
    <source>
        <dbReference type="ARBA" id="ARBA00023163"/>
    </source>
</evidence>
<reference evidence="7 8" key="1">
    <citation type="submission" date="2023-06" db="EMBL/GenBank/DDBJ databases">
        <authorList>
            <person name="Oyuntsetseg B."/>
            <person name="Kim S.B."/>
        </authorList>
    </citation>
    <scope>NUCLEOTIDE SEQUENCE [LARGE SCALE GENOMIC DNA]</scope>
    <source>
        <strain evidence="7 8">2-2</strain>
    </source>
</reference>
<dbReference type="Proteomes" id="UP001227101">
    <property type="component" value="Chromosome"/>
</dbReference>
<organism evidence="7 8">
    <name type="scientific">Amycolatopsis nalaikhensis</name>
    <dbReference type="NCBI Taxonomy" id="715472"/>
    <lineage>
        <taxon>Bacteria</taxon>
        <taxon>Bacillati</taxon>
        <taxon>Actinomycetota</taxon>
        <taxon>Actinomycetes</taxon>
        <taxon>Pseudonocardiales</taxon>
        <taxon>Pseudonocardiaceae</taxon>
        <taxon>Amycolatopsis</taxon>
    </lineage>
</organism>
<evidence type="ECO:0000259" key="6">
    <source>
        <dbReference type="PROSITE" id="PS50977"/>
    </source>
</evidence>
<dbReference type="Pfam" id="PF00440">
    <property type="entry name" value="TetR_N"/>
    <property type="match status" value="1"/>
</dbReference>
<keyword evidence="8" id="KW-1185">Reference proteome</keyword>
<evidence type="ECO:0000256" key="2">
    <source>
        <dbReference type="ARBA" id="ARBA00023125"/>
    </source>
</evidence>
<keyword evidence="1" id="KW-0805">Transcription regulation</keyword>
<dbReference type="SUPFAM" id="SSF48498">
    <property type="entry name" value="Tetracyclin repressor-like, C-terminal domain"/>
    <property type="match status" value="1"/>
</dbReference>
<feature type="domain" description="HTH tetR-type" evidence="6">
    <location>
        <begin position="20"/>
        <end position="80"/>
    </location>
</feature>
<evidence type="ECO:0000256" key="5">
    <source>
        <dbReference type="SAM" id="MobiDB-lite"/>
    </source>
</evidence>
<evidence type="ECO:0000256" key="4">
    <source>
        <dbReference type="PROSITE-ProRule" id="PRU00335"/>
    </source>
</evidence>
<dbReference type="Gene3D" id="1.10.357.10">
    <property type="entry name" value="Tetracycline Repressor, domain 2"/>
    <property type="match status" value="1"/>
</dbReference>
<evidence type="ECO:0000313" key="8">
    <source>
        <dbReference type="Proteomes" id="UP001227101"/>
    </source>
</evidence>
<dbReference type="InterPro" id="IPR036271">
    <property type="entry name" value="Tet_transcr_reg_TetR-rel_C_sf"/>
</dbReference>
<dbReference type="EMBL" id="CP127173">
    <property type="protein sequence ID" value="WIV60111.1"/>
    <property type="molecule type" value="Genomic_DNA"/>
</dbReference>
<name>A0ABY8XWS7_9PSEU</name>
<dbReference type="PROSITE" id="PS50977">
    <property type="entry name" value="HTH_TETR_2"/>
    <property type="match status" value="1"/>
</dbReference>
<dbReference type="InterPro" id="IPR041347">
    <property type="entry name" value="MftR_C"/>
</dbReference>
<proteinExistence type="predicted"/>
<accession>A0ABY8XWS7</accession>
<gene>
    <name evidence="7" type="ORF">QP939_16585</name>
</gene>
<dbReference type="InterPro" id="IPR009057">
    <property type="entry name" value="Homeodomain-like_sf"/>
</dbReference>
<feature type="region of interest" description="Disordered" evidence="5">
    <location>
        <begin position="1"/>
        <end position="22"/>
    </location>
</feature>
<dbReference type="SUPFAM" id="SSF46689">
    <property type="entry name" value="Homeodomain-like"/>
    <property type="match status" value="1"/>
</dbReference>
<evidence type="ECO:0000313" key="7">
    <source>
        <dbReference type="EMBL" id="WIV60111.1"/>
    </source>
</evidence>
<dbReference type="Pfam" id="PF17754">
    <property type="entry name" value="TetR_C_14"/>
    <property type="match status" value="1"/>
</dbReference>
<dbReference type="Gene3D" id="1.10.10.60">
    <property type="entry name" value="Homeodomain-like"/>
    <property type="match status" value="1"/>
</dbReference>